<dbReference type="PANTHER" id="PTHR36791">
    <property type="entry name" value="OS03G0363400 PROTEIN"/>
    <property type="match status" value="1"/>
</dbReference>
<dbReference type="Pfam" id="PF03692">
    <property type="entry name" value="CxxCxxCC"/>
    <property type="match status" value="1"/>
</dbReference>
<proteinExistence type="predicted"/>
<evidence type="ECO:0000313" key="3">
    <source>
        <dbReference type="Proteomes" id="UP000595140"/>
    </source>
</evidence>
<evidence type="ECO:0000256" key="1">
    <source>
        <dbReference type="SAM" id="MobiDB-lite"/>
    </source>
</evidence>
<sequence>MSCLSSTVVPPRNAAICSAARRGRNSEHGGKSKRNAKPTEQSNAAAGADVSIAKKNPPGFGSRRKDPVWKCIENCGACCKLHKPQKDFPSPEEIFDDPSDIELYKSMVGEDGWCIHFEKSTRKCSIYAERPYFCRAEPEVFETLYGIDKKKFNREACSCCIDTIKAVHGTSSEELGRFDQATWGSPHRLRHK</sequence>
<evidence type="ECO:0008006" key="4">
    <source>
        <dbReference type="Google" id="ProtNLM"/>
    </source>
</evidence>
<protein>
    <recommendedName>
        <fullName evidence="4">Zinc/iron-chelating domain-containing protein</fullName>
    </recommendedName>
</protein>
<evidence type="ECO:0000313" key="2">
    <source>
        <dbReference type="EMBL" id="VFQ94814.1"/>
    </source>
</evidence>
<dbReference type="OrthoDB" id="1876721at2759"/>
<name>A0A484N495_9ASTE</name>
<dbReference type="PANTHER" id="PTHR36791:SF2">
    <property type="entry name" value="OS03G0363400 PROTEIN"/>
    <property type="match status" value="1"/>
</dbReference>
<dbReference type="InterPro" id="IPR005358">
    <property type="entry name" value="Puta_zinc/iron-chelating_dom"/>
</dbReference>
<reference evidence="2 3" key="1">
    <citation type="submission" date="2018-04" db="EMBL/GenBank/DDBJ databases">
        <authorList>
            <person name="Vogel A."/>
        </authorList>
    </citation>
    <scope>NUCLEOTIDE SEQUENCE [LARGE SCALE GENOMIC DNA]</scope>
</reference>
<dbReference type="Proteomes" id="UP000595140">
    <property type="component" value="Unassembled WGS sequence"/>
</dbReference>
<feature type="region of interest" description="Disordered" evidence="1">
    <location>
        <begin position="19"/>
        <end position="64"/>
    </location>
</feature>
<accession>A0A484N495</accession>
<gene>
    <name evidence="2" type="ORF">CCAM_LOCUS36590</name>
</gene>
<keyword evidence="3" id="KW-1185">Reference proteome</keyword>
<dbReference type="AlphaFoldDB" id="A0A484N495"/>
<organism evidence="2 3">
    <name type="scientific">Cuscuta campestris</name>
    <dbReference type="NCBI Taxonomy" id="132261"/>
    <lineage>
        <taxon>Eukaryota</taxon>
        <taxon>Viridiplantae</taxon>
        <taxon>Streptophyta</taxon>
        <taxon>Embryophyta</taxon>
        <taxon>Tracheophyta</taxon>
        <taxon>Spermatophyta</taxon>
        <taxon>Magnoliopsida</taxon>
        <taxon>eudicotyledons</taxon>
        <taxon>Gunneridae</taxon>
        <taxon>Pentapetalae</taxon>
        <taxon>asterids</taxon>
        <taxon>lamiids</taxon>
        <taxon>Solanales</taxon>
        <taxon>Convolvulaceae</taxon>
        <taxon>Cuscuteae</taxon>
        <taxon>Cuscuta</taxon>
        <taxon>Cuscuta subgen. Grammica</taxon>
        <taxon>Cuscuta sect. Cleistogrammica</taxon>
    </lineage>
</organism>
<dbReference type="EMBL" id="OOIL02005488">
    <property type="protein sequence ID" value="VFQ94814.1"/>
    <property type="molecule type" value="Genomic_DNA"/>
</dbReference>